<protein>
    <recommendedName>
        <fullName evidence="6">Mid2 domain-containing protein</fullName>
    </recommendedName>
</protein>
<gene>
    <name evidence="4" type="ORF">XA68_15828</name>
</gene>
<feature type="signal peptide" evidence="3">
    <location>
        <begin position="1"/>
        <end position="17"/>
    </location>
</feature>
<dbReference type="STRING" id="268505.A0A2A9P6C0"/>
<feature type="transmembrane region" description="Helical" evidence="2">
    <location>
        <begin position="184"/>
        <end position="210"/>
    </location>
</feature>
<keyword evidence="2" id="KW-0812">Transmembrane</keyword>
<reference evidence="4 5" key="1">
    <citation type="journal article" date="2015" name="BMC Genomics">
        <title>Gene expression during zombie ant biting behavior reflects the complexity underlying fungal parasitic behavioral manipulation.</title>
        <authorList>
            <person name="de Bekker C."/>
            <person name="Ohm R.A."/>
            <person name="Loreto R.G."/>
            <person name="Sebastian A."/>
            <person name="Albert I."/>
            <person name="Merrow M."/>
            <person name="Brachmann A."/>
            <person name="Hughes D.P."/>
        </authorList>
    </citation>
    <scope>NUCLEOTIDE SEQUENCE [LARGE SCALE GENOMIC DNA]</scope>
    <source>
        <strain evidence="4 5">SC16a</strain>
    </source>
</reference>
<keyword evidence="2" id="KW-1133">Transmembrane helix</keyword>
<keyword evidence="5" id="KW-1185">Reference proteome</keyword>
<accession>A0A2A9P6C0</accession>
<evidence type="ECO:0000256" key="3">
    <source>
        <dbReference type="SAM" id="SignalP"/>
    </source>
</evidence>
<comment type="caution">
    <text evidence="4">The sequence shown here is derived from an EMBL/GenBank/DDBJ whole genome shotgun (WGS) entry which is preliminary data.</text>
</comment>
<reference evidence="4 5" key="2">
    <citation type="journal article" date="2017" name="Sci. Rep.">
        <title>Ant-infecting Ophiocordyceps genomes reveal a high diversity of potential behavioral manipulation genes and a possible major role for enterotoxins.</title>
        <authorList>
            <person name="de Bekker C."/>
            <person name="Ohm R.A."/>
            <person name="Evans H.C."/>
            <person name="Brachmann A."/>
            <person name="Hughes D.P."/>
        </authorList>
    </citation>
    <scope>NUCLEOTIDE SEQUENCE [LARGE SCALE GENOMIC DNA]</scope>
    <source>
        <strain evidence="4 5">SC16a</strain>
    </source>
</reference>
<evidence type="ECO:0000313" key="4">
    <source>
        <dbReference type="EMBL" id="PFH56878.1"/>
    </source>
</evidence>
<dbReference type="EMBL" id="LAZP02000493">
    <property type="protein sequence ID" value="PFH56878.1"/>
    <property type="molecule type" value="Genomic_DNA"/>
</dbReference>
<dbReference type="OrthoDB" id="5215637at2759"/>
<evidence type="ECO:0000256" key="2">
    <source>
        <dbReference type="SAM" id="Phobius"/>
    </source>
</evidence>
<keyword evidence="2" id="KW-0472">Membrane</keyword>
<feature type="region of interest" description="Disordered" evidence="1">
    <location>
        <begin position="215"/>
        <end position="261"/>
    </location>
</feature>
<evidence type="ECO:0000313" key="5">
    <source>
        <dbReference type="Proteomes" id="UP000037136"/>
    </source>
</evidence>
<name>A0A2A9P6C0_OPHUN</name>
<dbReference type="Proteomes" id="UP000037136">
    <property type="component" value="Unassembled WGS sequence"/>
</dbReference>
<sequence length="261" mass="27156">MIPSLLALLVLASPLSAAKQQCYHIDGTPSADSSQPCNPEAVFSPCCDTNKAKPDICLSSGLCYAQDSGFEGFIYSNGCTDPSGKADACPHVCPDRTNNWKGGPVIGSYNVLQCREGGHFCCRKAMDSENCCGVADAAVSVNIGQLRFPTSTATTTSTTTTPTSAVCHPDRAVSGEGCPKDNSAVVGGAVGGVLGAALLGSLGALAVMCLRRGRRSAEEQPAPSHSKRHGRRGDPARASQQAGSRDAWEPDERRWAGRLQG</sequence>
<organism evidence="4 5">
    <name type="scientific">Ophiocordyceps unilateralis</name>
    <name type="common">Zombie-ant fungus</name>
    <name type="synonym">Torrubia unilateralis</name>
    <dbReference type="NCBI Taxonomy" id="268505"/>
    <lineage>
        <taxon>Eukaryota</taxon>
        <taxon>Fungi</taxon>
        <taxon>Dikarya</taxon>
        <taxon>Ascomycota</taxon>
        <taxon>Pezizomycotina</taxon>
        <taxon>Sordariomycetes</taxon>
        <taxon>Hypocreomycetidae</taxon>
        <taxon>Hypocreales</taxon>
        <taxon>Ophiocordycipitaceae</taxon>
        <taxon>Ophiocordyceps</taxon>
    </lineage>
</organism>
<keyword evidence="3" id="KW-0732">Signal</keyword>
<feature type="compositionally biased region" description="Basic and acidic residues" evidence="1">
    <location>
        <begin position="246"/>
        <end position="255"/>
    </location>
</feature>
<evidence type="ECO:0000256" key="1">
    <source>
        <dbReference type="SAM" id="MobiDB-lite"/>
    </source>
</evidence>
<evidence type="ECO:0008006" key="6">
    <source>
        <dbReference type="Google" id="ProtNLM"/>
    </source>
</evidence>
<proteinExistence type="predicted"/>
<dbReference type="AlphaFoldDB" id="A0A2A9P6C0"/>
<feature type="chain" id="PRO_5012428110" description="Mid2 domain-containing protein" evidence="3">
    <location>
        <begin position="18"/>
        <end position="261"/>
    </location>
</feature>